<protein>
    <submittedName>
        <fullName evidence="4">Cystatin domain-containing protein</fullName>
    </submittedName>
</protein>
<keyword evidence="3" id="KW-0789">Thiol protease inhibitor</keyword>
<dbReference type="SUPFAM" id="SSF54403">
    <property type="entry name" value="Cystatin/monellin"/>
    <property type="match status" value="1"/>
</dbReference>
<evidence type="ECO:0000256" key="2">
    <source>
        <dbReference type="ARBA" id="ARBA00022690"/>
    </source>
</evidence>
<dbReference type="GO" id="GO:0005829">
    <property type="term" value="C:cytosol"/>
    <property type="evidence" value="ECO:0007669"/>
    <property type="project" value="TreeGrafter"/>
</dbReference>
<evidence type="ECO:0000256" key="3">
    <source>
        <dbReference type="ARBA" id="ARBA00022704"/>
    </source>
</evidence>
<accession>A0A5K3F8C9</accession>
<name>A0A5K3F8C9_MESCO</name>
<dbReference type="PANTHER" id="PTHR11414:SF21">
    <property type="entry name" value="CYSTATIN 14A, TANDEM DUPLICATE 1-RELATED"/>
    <property type="match status" value="1"/>
</dbReference>
<dbReference type="InterPro" id="IPR001713">
    <property type="entry name" value="Prot_inh_stefin"/>
</dbReference>
<reference evidence="4" key="1">
    <citation type="submission" date="2019-11" db="UniProtKB">
        <authorList>
            <consortium name="WormBaseParasite"/>
        </authorList>
    </citation>
    <scope>IDENTIFICATION</scope>
</reference>
<dbReference type="Gene3D" id="3.10.450.10">
    <property type="match status" value="1"/>
</dbReference>
<dbReference type="WBParaSite" id="MCU_006305-RA">
    <property type="protein sequence ID" value="MCU_006305-RA"/>
    <property type="gene ID" value="MCU_006305"/>
</dbReference>
<proteinExistence type="inferred from homology"/>
<organism evidence="4">
    <name type="scientific">Mesocestoides corti</name>
    <name type="common">Flatworm</name>
    <dbReference type="NCBI Taxonomy" id="53468"/>
    <lineage>
        <taxon>Eukaryota</taxon>
        <taxon>Metazoa</taxon>
        <taxon>Spiralia</taxon>
        <taxon>Lophotrochozoa</taxon>
        <taxon>Platyhelminthes</taxon>
        <taxon>Cestoda</taxon>
        <taxon>Eucestoda</taxon>
        <taxon>Cyclophyllidea</taxon>
        <taxon>Mesocestoididae</taxon>
        <taxon>Mesocestoides</taxon>
    </lineage>
</organism>
<evidence type="ECO:0000313" key="4">
    <source>
        <dbReference type="WBParaSite" id="MCU_006305-RA"/>
    </source>
</evidence>
<dbReference type="PANTHER" id="PTHR11414">
    <property type="entry name" value="CYSTATIN FAMILY MEMBER"/>
    <property type="match status" value="1"/>
</dbReference>
<dbReference type="GO" id="GO:0004869">
    <property type="term" value="F:cysteine-type endopeptidase inhibitor activity"/>
    <property type="evidence" value="ECO:0007669"/>
    <property type="project" value="UniProtKB-KW"/>
</dbReference>
<evidence type="ECO:0000256" key="1">
    <source>
        <dbReference type="ARBA" id="ARBA00009403"/>
    </source>
</evidence>
<sequence length="78" mass="8880">LTPSVKTYLKEVIGEEPKHVEITEASSQLVNGTNHFVKVKHDGKTWHIRLHEALPCYGSELTVHSHREVTDAEPLTYF</sequence>
<comment type="similarity">
    <text evidence="1">Belongs to the cystatin family.</text>
</comment>
<dbReference type="InterPro" id="IPR046350">
    <property type="entry name" value="Cystatin_sf"/>
</dbReference>
<dbReference type="AlphaFoldDB" id="A0A5K3F8C9"/>
<keyword evidence="2" id="KW-0646">Protease inhibitor</keyword>